<evidence type="ECO:0000256" key="1">
    <source>
        <dbReference type="SAM" id="MobiDB-lite"/>
    </source>
</evidence>
<evidence type="ECO:0000313" key="2">
    <source>
        <dbReference type="EMBL" id="MBV6290513.1"/>
    </source>
</evidence>
<organism evidence="2 3">
    <name type="scientific">Pseudomonas aegrilactucae</name>
    <dbReference type="NCBI Taxonomy" id="2854028"/>
    <lineage>
        <taxon>Bacteria</taxon>
        <taxon>Pseudomonadati</taxon>
        <taxon>Pseudomonadota</taxon>
        <taxon>Gammaproteobacteria</taxon>
        <taxon>Pseudomonadales</taxon>
        <taxon>Pseudomonadaceae</taxon>
        <taxon>Pseudomonas</taxon>
    </lineage>
</organism>
<sequence>TGPKSLAGTFPEPPKPGKGDLELLYQYANSKGVKTGDYNVIDALGKSIKGTLDTEGFNAASGAAAGPLWADFGLDPADTWAEASHFGASAWPITPTFDAINPGQQSVVGEVLGAAKDGLEQGKALLQHGMDTGKGLVQDAMAHGKTMAQGLMGPGGQSLMEDGKALAGSGLQLAKSGQAAMQQAQQVGAVLKGEPAAMAQLASSVVPGAAPALQAAKALNTLPSLAMPTLPSNPAKALPSREVLA</sequence>
<feature type="region of interest" description="Disordered" evidence="1">
    <location>
        <begin position="225"/>
        <end position="245"/>
    </location>
</feature>
<reference evidence="2" key="1">
    <citation type="journal article" date="2022" name="Int. J. Syst. Evol. Microbiol.">
        <title>Pseudomonas aegrilactucae sp. nov. and Pseudomonas morbosilactucae sp. nov., pathogens causing bacterial rot of lettuce in Japan.</title>
        <authorList>
            <person name="Sawada H."/>
            <person name="Fujikawa T."/>
            <person name="Satou M."/>
        </authorList>
    </citation>
    <scope>NUCLEOTIDE SEQUENCE</scope>
    <source>
        <strain evidence="2">MAFF 301350</strain>
    </source>
</reference>
<name>A0A9Q2XPD5_9PSED</name>
<feature type="non-terminal residue" evidence="2">
    <location>
        <position position="1"/>
    </location>
</feature>
<reference evidence="2" key="2">
    <citation type="journal article" date="2023" name="Plant Pathol.">
        <title>Dismantling and reorganizing Pseudomonas marginalis sensu#lato.</title>
        <authorList>
            <person name="Sawada H."/>
            <person name="Fujikawa T."/>
            <person name="Satou M."/>
        </authorList>
    </citation>
    <scope>NUCLEOTIDE SEQUENCE</scope>
    <source>
        <strain evidence="2">MAFF 301350</strain>
    </source>
</reference>
<accession>A0A9Q2XPD5</accession>
<proteinExistence type="predicted"/>
<dbReference type="AlphaFoldDB" id="A0A9Q2XPD5"/>
<gene>
    <name evidence="2" type="ORF">KUO17_26460</name>
</gene>
<evidence type="ECO:0000313" key="3">
    <source>
        <dbReference type="Proteomes" id="UP001106592"/>
    </source>
</evidence>
<comment type="caution">
    <text evidence="2">The sequence shown here is derived from an EMBL/GenBank/DDBJ whole genome shotgun (WGS) entry which is preliminary data.</text>
</comment>
<dbReference type="Proteomes" id="UP001106592">
    <property type="component" value="Unassembled WGS sequence"/>
</dbReference>
<protein>
    <submittedName>
        <fullName evidence="2">Type VI secretion system tip protein VgrG</fullName>
    </submittedName>
</protein>
<dbReference type="EMBL" id="JAHTBI010000184">
    <property type="protein sequence ID" value="MBV6290513.1"/>
    <property type="molecule type" value="Genomic_DNA"/>
</dbReference>
<keyword evidence="3" id="KW-1185">Reference proteome</keyword>